<evidence type="ECO:0000313" key="4">
    <source>
        <dbReference type="EMBL" id="CAG9096554.1"/>
    </source>
</evidence>
<dbReference type="InterPro" id="IPR011009">
    <property type="entry name" value="Kinase-like_dom_sf"/>
</dbReference>
<reference evidence="7" key="1">
    <citation type="submission" date="2016-11" db="UniProtKB">
        <authorList>
            <consortium name="WormBaseParasite"/>
        </authorList>
    </citation>
    <scope>IDENTIFICATION</scope>
</reference>
<dbReference type="PROSITE" id="PS00107">
    <property type="entry name" value="PROTEIN_KINASE_ATP"/>
    <property type="match status" value="1"/>
</dbReference>
<dbReference type="Proteomes" id="UP000095284">
    <property type="component" value="Unplaced"/>
</dbReference>
<dbReference type="Pfam" id="PF00069">
    <property type="entry name" value="Pkinase"/>
    <property type="match status" value="1"/>
</dbReference>
<feature type="binding site" evidence="1">
    <location>
        <position position="54"/>
    </location>
    <ligand>
        <name>ATP</name>
        <dbReference type="ChEBI" id="CHEBI:30616"/>
    </ligand>
</feature>
<dbReference type="WBParaSite" id="BXY_0272000.1">
    <property type="protein sequence ID" value="BXY_0272000.1"/>
    <property type="gene ID" value="BXY_0272000"/>
</dbReference>
<dbReference type="InterPro" id="IPR017441">
    <property type="entry name" value="Protein_kinase_ATP_BS"/>
</dbReference>
<evidence type="ECO:0000259" key="2">
    <source>
        <dbReference type="PROSITE" id="PS50011"/>
    </source>
</evidence>
<keyword evidence="1" id="KW-0547">Nucleotide-binding</keyword>
<dbReference type="Proteomes" id="UP000582659">
    <property type="component" value="Unassembled WGS sequence"/>
</dbReference>
<dbReference type="SMR" id="A0A1I7RPS9"/>
<dbReference type="FunFam" id="1.10.510.10:FF:000967">
    <property type="entry name" value="Protein CBG11274"/>
    <property type="match status" value="1"/>
</dbReference>
<keyword evidence="1" id="KW-0067">ATP-binding</keyword>
<dbReference type="SMART" id="SM00220">
    <property type="entry name" value="S_TKc"/>
    <property type="match status" value="1"/>
</dbReference>
<dbReference type="AlphaFoldDB" id="A0A1I7RPS9"/>
<evidence type="ECO:0000313" key="3">
    <source>
        <dbReference type="EMBL" id="CAD5215135.1"/>
    </source>
</evidence>
<dbReference type="InterPro" id="IPR050235">
    <property type="entry name" value="CK1_Ser-Thr_kinase"/>
</dbReference>
<gene>
    <name evidence="3" type="ORF">BXYJ_LOCUS3878</name>
</gene>
<evidence type="ECO:0000313" key="6">
    <source>
        <dbReference type="Proteomes" id="UP000659654"/>
    </source>
</evidence>
<organism evidence="5 7">
    <name type="scientific">Bursaphelenchus xylophilus</name>
    <name type="common">Pinewood nematode worm</name>
    <name type="synonym">Aphelenchoides xylophilus</name>
    <dbReference type="NCBI Taxonomy" id="6326"/>
    <lineage>
        <taxon>Eukaryota</taxon>
        <taxon>Metazoa</taxon>
        <taxon>Ecdysozoa</taxon>
        <taxon>Nematoda</taxon>
        <taxon>Chromadorea</taxon>
        <taxon>Rhabditida</taxon>
        <taxon>Tylenchina</taxon>
        <taxon>Tylenchomorpha</taxon>
        <taxon>Aphelenchoidea</taxon>
        <taxon>Aphelenchoididae</taxon>
        <taxon>Bursaphelenchus</taxon>
    </lineage>
</organism>
<dbReference type="Proteomes" id="UP000659654">
    <property type="component" value="Unassembled WGS sequence"/>
</dbReference>
<evidence type="ECO:0000313" key="7">
    <source>
        <dbReference type="WBParaSite" id="BXY_0272000.1"/>
    </source>
</evidence>
<dbReference type="EMBL" id="CAJFCV020000002">
    <property type="protein sequence ID" value="CAG9096554.1"/>
    <property type="molecule type" value="Genomic_DNA"/>
</dbReference>
<accession>A0A1I7RPS9</accession>
<dbReference type="Gene3D" id="1.10.510.10">
    <property type="entry name" value="Transferase(Phosphotransferase) domain 1"/>
    <property type="match status" value="1"/>
</dbReference>
<dbReference type="PROSITE" id="PS50011">
    <property type="entry name" value="PROTEIN_KINASE_DOM"/>
    <property type="match status" value="1"/>
</dbReference>
<keyword evidence="6" id="KW-1185">Reference proteome</keyword>
<sequence length="331" mass="37324">MTSEEEDDLGIKPEAVISAGKGNYVVDCLLGEGGFGAVYKVHLESNPRKFFAMKVEKKLETRKDSKLKMEIAILKAVAEKKQPKKPTHFTEIIDRAKKDTFTLIVMQLVGKSLADLKASCPSKVFSTSTGLGVGSQCLQAVEELHGAKFVHRDIKPANYAVGLEEKSHTVYILDFGIARRFVKSDGELKTPREGIGFKGTVRFASLACHRNFDVGPIDDVESWFYLLIDILIPKGLPWKKLSDKHDVRKAKEEFRSKGTFLSTFPDIKYKMELLKIFEYIQQTQYCESVDYNYIYKMLELAAKISNVPIDAAFEWENAKSKESSVSQISKE</sequence>
<feature type="domain" description="Protein kinase" evidence="2">
    <location>
        <begin position="24"/>
        <end position="331"/>
    </location>
</feature>
<reference evidence="4" key="2">
    <citation type="submission" date="2020-08" db="EMBL/GenBank/DDBJ databases">
        <authorList>
            <person name="Kikuchi T."/>
        </authorList>
    </citation>
    <scope>NUCLEOTIDE SEQUENCE</scope>
    <source>
        <strain evidence="3">Ka4C1</strain>
    </source>
</reference>
<dbReference type="InterPro" id="IPR000719">
    <property type="entry name" value="Prot_kinase_dom"/>
</dbReference>
<dbReference type="PANTHER" id="PTHR11909">
    <property type="entry name" value="CASEIN KINASE-RELATED"/>
    <property type="match status" value="1"/>
</dbReference>
<protein>
    <submittedName>
        <fullName evidence="3">(pine wood nematode) hypothetical protein</fullName>
    </submittedName>
    <submittedName>
        <fullName evidence="7">Protein kinase domain-containing protein</fullName>
    </submittedName>
</protein>
<dbReference type="EMBL" id="CAJFDI010000002">
    <property type="protein sequence ID" value="CAD5215135.1"/>
    <property type="molecule type" value="Genomic_DNA"/>
</dbReference>
<name>A0A1I7RPS9_BURXY</name>
<dbReference type="SUPFAM" id="SSF56112">
    <property type="entry name" value="Protein kinase-like (PK-like)"/>
    <property type="match status" value="1"/>
</dbReference>
<proteinExistence type="predicted"/>
<evidence type="ECO:0000256" key="1">
    <source>
        <dbReference type="PROSITE-ProRule" id="PRU10141"/>
    </source>
</evidence>
<dbReference type="OrthoDB" id="5872528at2759"/>
<dbReference type="GO" id="GO:0005524">
    <property type="term" value="F:ATP binding"/>
    <property type="evidence" value="ECO:0007669"/>
    <property type="project" value="UniProtKB-UniRule"/>
</dbReference>
<dbReference type="GO" id="GO:0004672">
    <property type="term" value="F:protein kinase activity"/>
    <property type="evidence" value="ECO:0007669"/>
    <property type="project" value="InterPro"/>
</dbReference>
<evidence type="ECO:0000313" key="5">
    <source>
        <dbReference type="Proteomes" id="UP000095284"/>
    </source>
</evidence>
<dbReference type="eggNOG" id="KOG1164">
    <property type="taxonomic scope" value="Eukaryota"/>
</dbReference>